<protein>
    <submittedName>
        <fullName evidence="4">Hydroxypyruvate isomerase</fullName>
        <ecNumber evidence="4">5.3.1.22</ecNumber>
    </submittedName>
</protein>
<reference evidence="4 5" key="1">
    <citation type="submission" date="2023-07" db="EMBL/GenBank/DDBJ databases">
        <title>Sequencing the genomes of 1000 actinobacteria strains.</title>
        <authorList>
            <person name="Klenk H.-P."/>
        </authorList>
    </citation>
    <scope>NUCLEOTIDE SEQUENCE [LARGE SCALE GENOMIC DNA]</scope>
    <source>
        <strain evidence="4 5">DSM 44710</strain>
    </source>
</reference>
<evidence type="ECO:0000256" key="1">
    <source>
        <dbReference type="ARBA" id="ARBA00023235"/>
    </source>
</evidence>
<dbReference type="PIRSF" id="PIRSF006241">
    <property type="entry name" value="HyI"/>
    <property type="match status" value="1"/>
</dbReference>
<gene>
    <name evidence="4" type="ORF">J2S43_001750</name>
</gene>
<name>A0ABT9MP77_9ACTN</name>
<dbReference type="Gene3D" id="3.20.20.150">
    <property type="entry name" value="Divalent-metal-dependent TIM barrel enzymes"/>
    <property type="match status" value="1"/>
</dbReference>
<evidence type="ECO:0000313" key="5">
    <source>
        <dbReference type="Proteomes" id="UP001240984"/>
    </source>
</evidence>
<dbReference type="EC" id="5.3.1.22" evidence="4"/>
<evidence type="ECO:0000256" key="2">
    <source>
        <dbReference type="PIRNR" id="PIRNR006241"/>
    </source>
</evidence>
<dbReference type="RefSeq" id="WP_306828260.1">
    <property type="nucleotide sequence ID" value="NZ_JAUSRA010000001.1"/>
</dbReference>
<proteinExistence type="inferred from homology"/>
<dbReference type="Proteomes" id="UP001240984">
    <property type="component" value="Unassembled WGS sequence"/>
</dbReference>
<dbReference type="SUPFAM" id="SSF51658">
    <property type="entry name" value="Xylose isomerase-like"/>
    <property type="match status" value="1"/>
</dbReference>
<dbReference type="EMBL" id="JAUSRA010000001">
    <property type="protein sequence ID" value="MDP9793238.1"/>
    <property type="molecule type" value="Genomic_DNA"/>
</dbReference>
<organism evidence="4 5">
    <name type="scientific">Catenuloplanes nepalensis</name>
    <dbReference type="NCBI Taxonomy" id="587533"/>
    <lineage>
        <taxon>Bacteria</taxon>
        <taxon>Bacillati</taxon>
        <taxon>Actinomycetota</taxon>
        <taxon>Actinomycetes</taxon>
        <taxon>Micromonosporales</taxon>
        <taxon>Micromonosporaceae</taxon>
        <taxon>Catenuloplanes</taxon>
    </lineage>
</organism>
<dbReference type="InterPro" id="IPR036237">
    <property type="entry name" value="Xyl_isomerase-like_sf"/>
</dbReference>
<keyword evidence="1 2" id="KW-0413">Isomerase</keyword>
<keyword evidence="5" id="KW-1185">Reference proteome</keyword>
<dbReference type="InterPro" id="IPR050417">
    <property type="entry name" value="Sugar_Epim/Isomerase"/>
</dbReference>
<dbReference type="InterPro" id="IPR026040">
    <property type="entry name" value="HyI-like"/>
</dbReference>
<evidence type="ECO:0000259" key="3">
    <source>
        <dbReference type="Pfam" id="PF01261"/>
    </source>
</evidence>
<feature type="domain" description="Xylose isomerase-like TIM barrel" evidence="3">
    <location>
        <begin position="22"/>
        <end position="262"/>
    </location>
</feature>
<dbReference type="GO" id="GO:0008903">
    <property type="term" value="F:hydroxypyruvate isomerase activity"/>
    <property type="evidence" value="ECO:0007669"/>
    <property type="project" value="UniProtKB-EC"/>
</dbReference>
<dbReference type="PANTHER" id="PTHR43489">
    <property type="entry name" value="ISOMERASE"/>
    <property type="match status" value="1"/>
</dbReference>
<sequence length="264" mass="28153">MPYDVNLSLLFTELPLLERPLAAADAGFDAVEFWWPFGTPRPDPRDVDLFVGALSFAGVRLVALNIYAGDLAAGERGVLSHPDRAGDFRAGAEAAAAIGRATGCRVFNALYGNRLPGVDPAVQDVTAVRNLAEAARLMPGATVVVEPLNALENPDYPIRTAARAIAVCDRVREVSGHTGVKLLLDVYHLLTGGDDVPAAIDAYAGRIGHVQLADAPGRHQPGTGRLDVDDLLRRLDRAGYRGHIGLEYRPLGPSAESFGWMRGA</sequence>
<dbReference type="InterPro" id="IPR013022">
    <property type="entry name" value="Xyl_isomerase-like_TIM-brl"/>
</dbReference>
<comment type="similarity">
    <text evidence="2">Belongs to the hyi family.</text>
</comment>
<comment type="caution">
    <text evidence="4">The sequence shown here is derived from an EMBL/GenBank/DDBJ whole genome shotgun (WGS) entry which is preliminary data.</text>
</comment>
<dbReference type="Pfam" id="PF01261">
    <property type="entry name" value="AP_endonuc_2"/>
    <property type="match status" value="1"/>
</dbReference>
<evidence type="ECO:0000313" key="4">
    <source>
        <dbReference type="EMBL" id="MDP9793238.1"/>
    </source>
</evidence>
<accession>A0ABT9MP77</accession>
<dbReference type="PANTHER" id="PTHR43489:SF6">
    <property type="entry name" value="HYDROXYPYRUVATE ISOMERASE-RELATED"/>
    <property type="match status" value="1"/>
</dbReference>